<protein>
    <submittedName>
        <fullName evidence="2">Uncharacterized protein</fullName>
    </submittedName>
</protein>
<accession>A0A067TLH7</accession>
<feature type="region of interest" description="Disordered" evidence="1">
    <location>
        <begin position="468"/>
        <end position="499"/>
    </location>
</feature>
<gene>
    <name evidence="2" type="ORF">GALMADRAFT_275227</name>
</gene>
<dbReference type="HOGENOM" id="CLU_427624_0_0_1"/>
<organism evidence="2 3">
    <name type="scientific">Galerina marginata (strain CBS 339.88)</name>
    <dbReference type="NCBI Taxonomy" id="685588"/>
    <lineage>
        <taxon>Eukaryota</taxon>
        <taxon>Fungi</taxon>
        <taxon>Dikarya</taxon>
        <taxon>Basidiomycota</taxon>
        <taxon>Agaricomycotina</taxon>
        <taxon>Agaricomycetes</taxon>
        <taxon>Agaricomycetidae</taxon>
        <taxon>Agaricales</taxon>
        <taxon>Agaricineae</taxon>
        <taxon>Strophariaceae</taxon>
        <taxon>Galerina</taxon>
    </lineage>
</organism>
<dbReference type="Proteomes" id="UP000027222">
    <property type="component" value="Unassembled WGS sequence"/>
</dbReference>
<dbReference type="OrthoDB" id="3070840at2759"/>
<dbReference type="STRING" id="685588.A0A067TLH7"/>
<proteinExistence type="predicted"/>
<name>A0A067TLH7_GALM3</name>
<sequence length="590" mass="66144">MAPCHDVNGPCSCNKCGGQLQVKLAKGGNFPGHYYIHCIPCSYHFVFPKADVPRSAAVSPGILAQPQAIICGRLGCKRRGSTQCVRRMCKQCCIAQSMSVAQPPCCLRAHTYEQLSARQRGKLPEPPMALQADEFPLDPVLRTMSLGESYQAPTIPVLPPIPYNSNEKQQYESAIAASLQPTATDLYPSTIDEDRQQYAAAIAASLSLVDGAPSNLATSSSQPPPLSISFSTAGAGPSQPAAPVRSRPSTTPLTKVQTIPFHPLPPNIKKHMSEDWMRPPEDKTKTPKRVRINLDNRFYLVFWHEDEKEPKVRAIHECPVWPKWIFLDAVDIRKELDMHATLVEYYDLRSFQWITCSLSYPHDVKRDGYLLLRLPKTSCLNLEKYVQQATAKAPHLRNNMAGERAGVREKLQQRKIEPPRFLVNWSDDDDEDEVVFVKSRTLKRHAESELDDIRPSQRLRPQPSPSISAFHCETPTPASPFSRSSSITTMSPPPPSMLSVPQDIYVPDGTRWPDGMYAVDMARGFHRIDQGGTGILKARLFNVFGREVPVSTYRDQLRNWRALTQRRRDELIAAGRAPAGLWTHVPKTRK</sequence>
<reference evidence="3" key="1">
    <citation type="journal article" date="2014" name="Proc. Natl. Acad. Sci. U.S.A.">
        <title>Extensive sampling of basidiomycete genomes demonstrates inadequacy of the white-rot/brown-rot paradigm for wood decay fungi.</title>
        <authorList>
            <person name="Riley R."/>
            <person name="Salamov A.A."/>
            <person name="Brown D.W."/>
            <person name="Nagy L.G."/>
            <person name="Floudas D."/>
            <person name="Held B.W."/>
            <person name="Levasseur A."/>
            <person name="Lombard V."/>
            <person name="Morin E."/>
            <person name="Otillar R."/>
            <person name="Lindquist E.A."/>
            <person name="Sun H."/>
            <person name="LaButti K.M."/>
            <person name="Schmutz J."/>
            <person name="Jabbour D."/>
            <person name="Luo H."/>
            <person name="Baker S.E."/>
            <person name="Pisabarro A.G."/>
            <person name="Walton J.D."/>
            <person name="Blanchette R.A."/>
            <person name="Henrissat B."/>
            <person name="Martin F."/>
            <person name="Cullen D."/>
            <person name="Hibbett D.S."/>
            <person name="Grigoriev I.V."/>
        </authorList>
    </citation>
    <scope>NUCLEOTIDE SEQUENCE [LARGE SCALE GENOMIC DNA]</scope>
    <source>
        <strain evidence="3">CBS 339.88</strain>
    </source>
</reference>
<dbReference type="EMBL" id="KL142368">
    <property type="protein sequence ID" value="KDR83981.1"/>
    <property type="molecule type" value="Genomic_DNA"/>
</dbReference>
<feature type="compositionally biased region" description="Polar residues" evidence="1">
    <location>
        <begin position="247"/>
        <end position="257"/>
    </location>
</feature>
<evidence type="ECO:0000313" key="2">
    <source>
        <dbReference type="EMBL" id="KDR83981.1"/>
    </source>
</evidence>
<feature type="region of interest" description="Disordered" evidence="1">
    <location>
        <begin position="214"/>
        <end position="260"/>
    </location>
</feature>
<keyword evidence="3" id="KW-1185">Reference proteome</keyword>
<evidence type="ECO:0000313" key="3">
    <source>
        <dbReference type="Proteomes" id="UP000027222"/>
    </source>
</evidence>
<feature type="compositionally biased region" description="Low complexity" evidence="1">
    <location>
        <begin position="468"/>
        <end position="490"/>
    </location>
</feature>
<dbReference type="AlphaFoldDB" id="A0A067TLH7"/>
<evidence type="ECO:0000256" key="1">
    <source>
        <dbReference type="SAM" id="MobiDB-lite"/>
    </source>
</evidence>